<feature type="transmembrane region" description="Helical" evidence="8">
    <location>
        <begin position="195"/>
        <end position="214"/>
    </location>
</feature>
<evidence type="ECO:0000313" key="9">
    <source>
        <dbReference type="Proteomes" id="UP000492821"/>
    </source>
</evidence>
<sequence>MHVRQPPPPRYRSIDDTEAVRIVQHPFESSFPSSPDASSFPSPHRQVYYPEYNSFGSSANLPLRTIVPVQNPGLPLDEDSEMNNFRFMPCCDNDNIWRTFVALGLGQLMSLCLCGTAVGSQLLERNGYNAPAAQSFLNYFLLAFVYGLILVCRNGDHNLVNVLRTRGWKYLILAFVDVEANYIIVYAYQFTNLTSIQLLDCSTIPLVMILSFLFLSVRYQLSHIIGVAICMVGLSCVIYADANGGTSGGSNPLLGDLLCVLSTFFYAISNVSQEFLIKEFDRYEYLGFIGLFGSLISGLQFVIFETKNITAVVWSWNIIGAYMLFTVSMFAFYSMVSVVVEKTSALMFNLAALSADFYTLIASLVIFHIPFKPFYLVSFIIVIIGSIVYSIRKTPQGRSNETTLACRCMRAICPCFDCCRECRPTSPYTIQEVTGVRRSPSASIDHHDTSSSSD</sequence>
<dbReference type="GO" id="GO:0016020">
    <property type="term" value="C:membrane"/>
    <property type="evidence" value="ECO:0007669"/>
    <property type="project" value="UniProtKB-SubCell"/>
</dbReference>
<evidence type="ECO:0000256" key="7">
    <source>
        <dbReference type="ARBA" id="ARBA00037727"/>
    </source>
</evidence>
<evidence type="ECO:0000256" key="5">
    <source>
        <dbReference type="ARBA" id="ARBA00022989"/>
    </source>
</evidence>
<dbReference type="InterPro" id="IPR052221">
    <property type="entry name" value="SLC35F_Transporter"/>
</dbReference>
<keyword evidence="9" id="KW-1185">Reference proteome</keyword>
<keyword evidence="5 8" id="KW-1133">Transmembrane helix</keyword>
<dbReference type="WBParaSite" id="Pan_g157.t1">
    <property type="protein sequence ID" value="Pan_g157.t1"/>
    <property type="gene ID" value="Pan_g157"/>
</dbReference>
<keyword evidence="4 8" id="KW-0812">Transmembrane</keyword>
<evidence type="ECO:0000256" key="6">
    <source>
        <dbReference type="ARBA" id="ARBA00023136"/>
    </source>
</evidence>
<comment type="similarity">
    <text evidence="2">Belongs to the SLC35F solute transporter family.</text>
</comment>
<dbReference type="Pfam" id="PF06027">
    <property type="entry name" value="SLC35F"/>
    <property type="match status" value="1"/>
</dbReference>
<dbReference type="Proteomes" id="UP000492821">
    <property type="component" value="Unassembled WGS sequence"/>
</dbReference>
<accession>A0A7E4V2L6</accession>
<dbReference type="GO" id="GO:0022857">
    <property type="term" value="F:transmembrane transporter activity"/>
    <property type="evidence" value="ECO:0007669"/>
    <property type="project" value="InterPro"/>
</dbReference>
<dbReference type="InterPro" id="IPR037185">
    <property type="entry name" value="EmrE-like"/>
</dbReference>
<evidence type="ECO:0000313" key="10">
    <source>
        <dbReference type="WBParaSite" id="Pan_g157.t1"/>
    </source>
</evidence>
<protein>
    <submittedName>
        <fullName evidence="10">EamA domain-containing protein</fullName>
    </submittedName>
</protein>
<evidence type="ECO:0000256" key="2">
    <source>
        <dbReference type="ARBA" id="ARBA00007863"/>
    </source>
</evidence>
<evidence type="ECO:0000256" key="3">
    <source>
        <dbReference type="ARBA" id="ARBA00022448"/>
    </source>
</evidence>
<feature type="transmembrane region" description="Helical" evidence="8">
    <location>
        <begin position="309"/>
        <end position="333"/>
    </location>
</feature>
<organism evidence="9 10">
    <name type="scientific">Panagrellus redivivus</name>
    <name type="common">Microworm</name>
    <dbReference type="NCBI Taxonomy" id="6233"/>
    <lineage>
        <taxon>Eukaryota</taxon>
        <taxon>Metazoa</taxon>
        <taxon>Ecdysozoa</taxon>
        <taxon>Nematoda</taxon>
        <taxon>Chromadorea</taxon>
        <taxon>Rhabditida</taxon>
        <taxon>Tylenchina</taxon>
        <taxon>Panagrolaimomorpha</taxon>
        <taxon>Panagrolaimoidea</taxon>
        <taxon>Panagrolaimidae</taxon>
        <taxon>Panagrellus</taxon>
    </lineage>
</organism>
<keyword evidence="3" id="KW-0813">Transport</keyword>
<proteinExistence type="inferred from homology"/>
<reference evidence="9" key="1">
    <citation type="journal article" date="2013" name="Genetics">
        <title>The draft genome and transcriptome of Panagrellus redivivus are shaped by the harsh demands of a free-living lifestyle.</title>
        <authorList>
            <person name="Srinivasan J."/>
            <person name="Dillman A.R."/>
            <person name="Macchietto M.G."/>
            <person name="Heikkinen L."/>
            <person name="Lakso M."/>
            <person name="Fracchia K.M."/>
            <person name="Antoshechkin I."/>
            <person name="Mortazavi A."/>
            <person name="Wong G."/>
            <person name="Sternberg P.W."/>
        </authorList>
    </citation>
    <scope>NUCLEOTIDE SEQUENCE [LARGE SCALE GENOMIC DNA]</scope>
    <source>
        <strain evidence="9">MT8872</strain>
    </source>
</reference>
<evidence type="ECO:0000256" key="8">
    <source>
        <dbReference type="SAM" id="Phobius"/>
    </source>
</evidence>
<feature type="transmembrane region" description="Helical" evidence="8">
    <location>
        <begin position="170"/>
        <end position="189"/>
    </location>
</feature>
<feature type="transmembrane region" description="Helical" evidence="8">
    <location>
        <begin position="221"/>
        <end position="240"/>
    </location>
</feature>
<comment type="subcellular location">
    <subcellularLocation>
        <location evidence="1">Membrane</location>
        <topology evidence="1">Multi-pass membrane protein</topology>
    </subcellularLocation>
</comment>
<feature type="transmembrane region" description="Helical" evidence="8">
    <location>
        <begin position="345"/>
        <end position="367"/>
    </location>
</feature>
<keyword evidence="6 8" id="KW-0472">Membrane</keyword>
<comment type="function">
    <text evidence="7">Putative solute transporter.</text>
</comment>
<feature type="transmembrane region" description="Helical" evidence="8">
    <location>
        <begin position="283"/>
        <end position="303"/>
    </location>
</feature>
<evidence type="ECO:0000256" key="4">
    <source>
        <dbReference type="ARBA" id="ARBA00022692"/>
    </source>
</evidence>
<dbReference type="PANTHER" id="PTHR14233:SF4">
    <property type="entry name" value="SOLUTE CARRIER FAMILY 35 MEMBER F2"/>
    <property type="match status" value="1"/>
</dbReference>
<dbReference type="AlphaFoldDB" id="A0A7E4V2L6"/>
<dbReference type="InterPro" id="IPR009262">
    <property type="entry name" value="SLC35_F1/F2/F6"/>
</dbReference>
<feature type="transmembrane region" description="Helical" evidence="8">
    <location>
        <begin position="96"/>
        <end position="118"/>
    </location>
</feature>
<feature type="transmembrane region" description="Helical" evidence="8">
    <location>
        <begin position="130"/>
        <end position="149"/>
    </location>
</feature>
<reference evidence="10" key="2">
    <citation type="submission" date="2020-10" db="UniProtKB">
        <authorList>
            <consortium name="WormBaseParasite"/>
        </authorList>
    </citation>
    <scope>IDENTIFICATION</scope>
</reference>
<name>A0A7E4V2L6_PANRE</name>
<feature type="transmembrane region" description="Helical" evidence="8">
    <location>
        <begin position="252"/>
        <end position="271"/>
    </location>
</feature>
<dbReference type="PANTHER" id="PTHR14233">
    <property type="entry name" value="DUF914-RELATED"/>
    <property type="match status" value="1"/>
</dbReference>
<dbReference type="SUPFAM" id="SSF103481">
    <property type="entry name" value="Multidrug resistance efflux transporter EmrE"/>
    <property type="match status" value="1"/>
</dbReference>
<evidence type="ECO:0000256" key="1">
    <source>
        <dbReference type="ARBA" id="ARBA00004141"/>
    </source>
</evidence>
<feature type="transmembrane region" description="Helical" evidence="8">
    <location>
        <begin position="373"/>
        <end position="391"/>
    </location>
</feature>